<evidence type="ECO:0000256" key="9">
    <source>
        <dbReference type="HAMAP-Rule" id="MF_01924"/>
    </source>
</evidence>
<feature type="binding site" evidence="9">
    <location>
        <position position="129"/>
    </location>
    <ligand>
        <name>Zn(2+)</name>
        <dbReference type="ChEBI" id="CHEBI:29105"/>
        <note>catalytic</note>
    </ligand>
</feature>
<evidence type="ECO:0000313" key="11">
    <source>
        <dbReference type="EMBL" id="TGG82922.1"/>
    </source>
</evidence>
<evidence type="ECO:0000256" key="5">
    <source>
        <dbReference type="ARBA" id="ARBA00022833"/>
    </source>
</evidence>
<dbReference type="GO" id="GO:0008270">
    <property type="term" value="F:zinc ion binding"/>
    <property type="evidence" value="ECO:0007669"/>
    <property type="project" value="UniProtKB-UniRule"/>
</dbReference>
<feature type="compositionally biased region" description="Low complexity" evidence="10">
    <location>
        <begin position="193"/>
        <end position="208"/>
    </location>
</feature>
<evidence type="ECO:0000256" key="7">
    <source>
        <dbReference type="ARBA" id="ARBA00023049"/>
    </source>
</evidence>
<evidence type="ECO:0000256" key="10">
    <source>
        <dbReference type="SAM" id="MobiDB-lite"/>
    </source>
</evidence>
<dbReference type="GO" id="GO:0071555">
    <property type="term" value="P:cell wall organization"/>
    <property type="evidence" value="ECO:0007669"/>
    <property type="project" value="UniProtKB-KW"/>
</dbReference>
<name>A0A8H1LDI6_9ACTN</name>
<feature type="region of interest" description="Disordered" evidence="10">
    <location>
        <begin position="193"/>
        <end position="229"/>
    </location>
</feature>
<protein>
    <recommendedName>
        <fullName evidence="9">D-alanyl-D-alanine dipeptidase</fullName>
        <shortName evidence="9">D-Ala-D-Ala dipeptidase</shortName>
        <ecNumber evidence="9">3.4.13.22</ecNumber>
    </recommendedName>
</protein>
<keyword evidence="6 9" id="KW-0224">Dipeptidase</keyword>
<evidence type="ECO:0000256" key="1">
    <source>
        <dbReference type="ARBA" id="ARBA00001362"/>
    </source>
</evidence>
<evidence type="ECO:0000256" key="6">
    <source>
        <dbReference type="ARBA" id="ARBA00022997"/>
    </source>
</evidence>
<reference evidence="11 12" key="1">
    <citation type="submission" date="2018-10" db="EMBL/GenBank/DDBJ databases">
        <title>Isolation of pseudouridimycin from Streptomyces albus DSM 40763.</title>
        <authorList>
            <person name="Rosenqvist P."/>
            <person name="Metsae-Ketelae M."/>
            <person name="Virta P."/>
        </authorList>
    </citation>
    <scope>NUCLEOTIDE SEQUENCE [LARGE SCALE GENOMIC DNA]</scope>
    <source>
        <strain evidence="11 12">DSM 40763</strain>
    </source>
</reference>
<evidence type="ECO:0000256" key="8">
    <source>
        <dbReference type="ARBA" id="ARBA00023316"/>
    </source>
</evidence>
<proteinExistence type="inferred from homology"/>
<feature type="site" description="Transition state stabilizer" evidence="9">
    <location>
        <position position="77"/>
    </location>
</feature>
<comment type="caution">
    <text evidence="11">The sequence shown here is derived from an EMBL/GenBank/DDBJ whole genome shotgun (WGS) entry which is preliminary data.</text>
</comment>
<comment type="catalytic activity">
    <reaction evidence="1 9">
        <text>D-alanyl-D-alanine + H2O = 2 D-alanine</text>
        <dbReference type="Rhea" id="RHEA:20661"/>
        <dbReference type="ChEBI" id="CHEBI:15377"/>
        <dbReference type="ChEBI" id="CHEBI:57416"/>
        <dbReference type="ChEBI" id="CHEBI:57822"/>
        <dbReference type="EC" id="3.4.13.22"/>
    </reaction>
</comment>
<dbReference type="Proteomes" id="UP000298111">
    <property type="component" value="Unassembled WGS sequence"/>
</dbReference>
<evidence type="ECO:0000256" key="2">
    <source>
        <dbReference type="ARBA" id="ARBA00022670"/>
    </source>
</evidence>
<comment type="function">
    <text evidence="9">Catalyzes hydrolysis of the D-alanyl-D-alanine dipeptide.</text>
</comment>
<gene>
    <name evidence="11" type="ORF">D8771_16200</name>
</gene>
<evidence type="ECO:0000256" key="3">
    <source>
        <dbReference type="ARBA" id="ARBA00022723"/>
    </source>
</evidence>
<dbReference type="InterPro" id="IPR000755">
    <property type="entry name" value="A_A_dipeptidase"/>
</dbReference>
<dbReference type="InterPro" id="IPR009045">
    <property type="entry name" value="Zn_M74/Hedgehog-like"/>
</dbReference>
<evidence type="ECO:0000256" key="4">
    <source>
        <dbReference type="ARBA" id="ARBA00022801"/>
    </source>
</evidence>
<feature type="binding site" evidence="9">
    <location>
        <position position="122"/>
    </location>
    <ligand>
        <name>Zn(2+)</name>
        <dbReference type="ChEBI" id="CHEBI:29105"/>
        <note>catalytic</note>
    </ligand>
</feature>
<dbReference type="AlphaFoldDB" id="A0A8H1LDI6"/>
<feature type="binding site" evidence="9">
    <location>
        <position position="189"/>
    </location>
    <ligand>
        <name>Zn(2+)</name>
        <dbReference type="ChEBI" id="CHEBI:29105"/>
        <note>catalytic</note>
    </ligand>
</feature>
<dbReference type="Gene3D" id="3.30.1380.10">
    <property type="match status" value="1"/>
</dbReference>
<dbReference type="CDD" id="cd14817">
    <property type="entry name" value="D-Ala-D-Ala_dipeptidase_VanX"/>
    <property type="match status" value="1"/>
</dbReference>
<organism evidence="11 12">
    <name type="scientific">Streptomyces albus</name>
    <dbReference type="NCBI Taxonomy" id="1888"/>
    <lineage>
        <taxon>Bacteria</taxon>
        <taxon>Bacillati</taxon>
        <taxon>Actinomycetota</taxon>
        <taxon>Actinomycetes</taxon>
        <taxon>Kitasatosporales</taxon>
        <taxon>Streptomycetaceae</taxon>
        <taxon>Streptomyces</taxon>
    </lineage>
</organism>
<keyword evidence="2 9" id="KW-0645">Protease</keyword>
<dbReference type="PANTHER" id="PTHR43126:SF1">
    <property type="entry name" value="D-ALANYL-D-ALANINE DIPEPTIDASE"/>
    <property type="match status" value="1"/>
</dbReference>
<feature type="active site" description="Proton donor/acceptor" evidence="9">
    <location>
        <position position="186"/>
    </location>
</feature>
<keyword evidence="5 9" id="KW-0862">Zinc</keyword>
<keyword evidence="8" id="KW-0961">Cell wall biogenesis/degradation</keyword>
<accession>A0A8H1LDI6</accession>
<dbReference type="EC" id="3.4.13.22" evidence="9"/>
<keyword evidence="3 9" id="KW-0479">Metal-binding</keyword>
<comment type="cofactor">
    <cofactor evidence="9">
        <name>Zn(2+)</name>
        <dbReference type="ChEBI" id="CHEBI:29105"/>
    </cofactor>
    <text evidence="9">Binds 1 zinc ion per subunit.</text>
</comment>
<keyword evidence="4 9" id="KW-0378">Hydrolase</keyword>
<keyword evidence="7 9" id="KW-0482">Metalloprotease</keyword>
<dbReference type="SUPFAM" id="SSF55166">
    <property type="entry name" value="Hedgehog/DD-peptidase"/>
    <property type="match status" value="1"/>
</dbReference>
<evidence type="ECO:0000313" key="12">
    <source>
        <dbReference type="Proteomes" id="UP000298111"/>
    </source>
</evidence>
<dbReference type="EMBL" id="RCIY01000056">
    <property type="protein sequence ID" value="TGG82922.1"/>
    <property type="molecule type" value="Genomic_DNA"/>
</dbReference>
<dbReference type="HAMAP" id="MF_01924">
    <property type="entry name" value="A_A_dipeptidase"/>
    <property type="match status" value="1"/>
</dbReference>
<dbReference type="GO" id="GO:0006508">
    <property type="term" value="P:proteolysis"/>
    <property type="evidence" value="ECO:0007669"/>
    <property type="project" value="UniProtKB-KW"/>
</dbReference>
<dbReference type="PANTHER" id="PTHR43126">
    <property type="entry name" value="D-ALANYL-D-ALANINE DIPEPTIDASE"/>
    <property type="match status" value="1"/>
</dbReference>
<comment type="similarity">
    <text evidence="9">Belongs to the peptidase M15D family.</text>
</comment>
<dbReference type="GO" id="GO:0160237">
    <property type="term" value="F:D-Ala-D-Ala dipeptidase activity"/>
    <property type="evidence" value="ECO:0007669"/>
    <property type="project" value="UniProtKB-EC"/>
</dbReference>
<dbReference type="Pfam" id="PF01427">
    <property type="entry name" value="Peptidase_M15"/>
    <property type="match status" value="1"/>
</dbReference>
<sequence length="256" mass="27689">MLVSGLARSGFVALADFGPVIRQDLRYAGRGNFVGTVLDGYHEAACLLTLPAADALSRARQLPARNGFGLRGFDGYRPQRAVGHMRRWARDLSDESAKAAFCPRVNKQDLSGPHCIHCRSGHSRGSTVDLALTGPDGTALDMGTGFGFFDERSRTGHRNISAAARERRHLLHHAMRWAGFRNLPTEWWHCGTSASPTSPVPTPTSTSPPTCPSPPQRSPRERRPATTVRTRAACRKRPAPAAVVLGPGHAADRVAC</sequence>
<dbReference type="GO" id="GO:0008237">
    <property type="term" value="F:metallopeptidase activity"/>
    <property type="evidence" value="ECO:0007669"/>
    <property type="project" value="UniProtKB-KW"/>
</dbReference>